<evidence type="ECO:0000256" key="4">
    <source>
        <dbReference type="ARBA" id="ARBA00022927"/>
    </source>
</evidence>
<keyword evidence="5 8" id="KW-1133">Transmembrane helix</keyword>
<dbReference type="EMBL" id="QKSB01000012">
    <property type="protein sequence ID" value="PZE16059.1"/>
    <property type="molecule type" value="Genomic_DNA"/>
</dbReference>
<evidence type="ECO:0000256" key="5">
    <source>
        <dbReference type="ARBA" id="ARBA00022989"/>
    </source>
</evidence>
<evidence type="ECO:0008006" key="11">
    <source>
        <dbReference type="Google" id="ProtNLM"/>
    </source>
</evidence>
<comment type="subcellular location">
    <subcellularLocation>
        <location evidence="1">Membrane</location>
        <topology evidence="1">Single-pass membrane protein</topology>
    </subcellularLocation>
</comment>
<evidence type="ECO:0000256" key="1">
    <source>
        <dbReference type="ARBA" id="ARBA00004167"/>
    </source>
</evidence>
<reference evidence="9 10" key="1">
    <citation type="submission" date="2018-06" db="EMBL/GenBank/DDBJ databases">
        <title>The draft genome sequence of Crocinitomix sp. SM1701.</title>
        <authorList>
            <person name="Zhang X."/>
        </authorList>
    </citation>
    <scope>NUCLEOTIDE SEQUENCE [LARGE SCALE GENOMIC DNA]</scope>
    <source>
        <strain evidence="9 10">SM1701</strain>
    </source>
</reference>
<dbReference type="GO" id="GO:0016020">
    <property type="term" value="C:membrane"/>
    <property type="evidence" value="ECO:0007669"/>
    <property type="project" value="UniProtKB-ARBA"/>
</dbReference>
<dbReference type="Proteomes" id="UP000249248">
    <property type="component" value="Unassembled WGS sequence"/>
</dbReference>
<evidence type="ECO:0000256" key="6">
    <source>
        <dbReference type="ARBA" id="ARBA00023010"/>
    </source>
</evidence>
<name>A0A2W1MVE0_9FLAO</name>
<sequence>MQVILFLNDFGTGELVFVMFVVLILFGAKNIPSIAKTLGKGMREIRNASDEIKRDITRSATEMKRDLNLNNHFKDIQDPMKGIKDPMKGIEEAIMAEPKTKENNPKIDTE</sequence>
<proteinExistence type="predicted"/>
<evidence type="ECO:0000256" key="8">
    <source>
        <dbReference type="SAM" id="Phobius"/>
    </source>
</evidence>
<evidence type="ECO:0000313" key="9">
    <source>
        <dbReference type="EMBL" id="PZE16059.1"/>
    </source>
</evidence>
<comment type="caution">
    <text evidence="9">The sequence shown here is derived from an EMBL/GenBank/DDBJ whole genome shotgun (WGS) entry which is preliminary data.</text>
</comment>
<dbReference type="OrthoDB" id="1525160at2"/>
<dbReference type="AlphaFoldDB" id="A0A2W1MVE0"/>
<accession>A0A2W1MVE0</accession>
<keyword evidence="2" id="KW-0813">Transport</keyword>
<gene>
    <name evidence="9" type="ORF">DNU06_14760</name>
</gene>
<organism evidence="9 10">
    <name type="scientific">Putridiphycobacter roseus</name>
    <dbReference type="NCBI Taxonomy" id="2219161"/>
    <lineage>
        <taxon>Bacteria</taxon>
        <taxon>Pseudomonadati</taxon>
        <taxon>Bacteroidota</taxon>
        <taxon>Flavobacteriia</taxon>
        <taxon>Flavobacteriales</taxon>
        <taxon>Crocinitomicaceae</taxon>
        <taxon>Putridiphycobacter</taxon>
    </lineage>
</organism>
<feature type="transmembrane region" description="Helical" evidence="8">
    <location>
        <begin position="15"/>
        <end position="35"/>
    </location>
</feature>
<protein>
    <recommendedName>
        <fullName evidence="11">Twin-arginine translocase TatA/TatE family subunit</fullName>
    </recommendedName>
</protein>
<evidence type="ECO:0000256" key="3">
    <source>
        <dbReference type="ARBA" id="ARBA00022692"/>
    </source>
</evidence>
<dbReference type="Pfam" id="PF02416">
    <property type="entry name" value="TatA_B_E"/>
    <property type="match status" value="1"/>
</dbReference>
<keyword evidence="6" id="KW-0811">Translocation</keyword>
<keyword evidence="10" id="KW-1185">Reference proteome</keyword>
<dbReference type="GO" id="GO:0015031">
    <property type="term" value="P:protein transport"/>
    <property type="evidence" value="ECO:0007669"/>
    <property type="project" value="UniProtKB-KW"/>
</dbReference>
<keyword evidence="4" id="KW-0653">Protein transport</keyword>
<dbReference type="InterPro" id="IPR003369">
    <property type="entry name" value="TatA/B/E"/>
</dbReference>
<dbReference type="Gene3D" id="1.20.5.3310">
    <property type="match status" value="1"/>
</dbReference>
<evidence type="ECO:0000313" key="10">
    <source>
        <dbReference type="Proteomes" id="UP000249248"/>
    </source>
</evidence>
<evidence type="ECO:0000256" key="7">
    <source>
        <dbReference type="ARBA" id="ARBA00023136"/>
    </source>
</evidence>
<keyword evidence="3 8" id="KW-0812">Transmembrane</keyword>
<dbReference type="RefSeq" id="WP_111064268.1">
    <property type="nucleotide sequence ID" value="NZ_JBHUCU010000001.1"/>
</dbReference>
<keyword evidence="7 8" id="KW-0472">Membrane</keyword>
<evidence type="ECO:0000256" key="2">
    <source>
        <dbReference type="ARBA" id="ARBA00022448"/>
    </source>
</evidence>